<dbReference type="Gene3D" id="3.40.50.10090">
    <property type="match status" value="2"/>
</dbReference>
<dbReference type="Proteomes" id="UP000221394">
    <property type="component" value="Unassembled WGS sequence"/>
</dbReference>
<comment type="pathway">
    <text evidence="1 9">Porphyrin-containing compound metabolism; protoporphyrin-IX biosynthesis; coproporphyrinogen-III from 5-aminolevulinate: step 3/4.</text>
</comment>
<evidence type="ECO:0000313" key="12">
    <source>
        <dbReference type="EMBL" id="PFG37020.1"/>
    </source>
</evidence>
<keyword evidence="5 9" id="KW-0627">Porphyrin biosynthesis</keyword>
<comment type="catalytic activity">
    <reaction evidence="8 9">
        <text>hydroxymethylbilane = uroporphyrinogen III + H2O</text>
        <dbReference type="Rhea" id="RHEA:18965"/>
        <dbReference type="ChEBI" id="CHEBI:15377"/>
        <dbReference type="ChEBI" id="CHEBI:57308"/>
        <dbReference type="ChEBI" id="CHEBI:57845"/>
        <dbReference type="EC" id="4.2.1.75"/>
    </reaction>
</comment>
<evidence type="ECO:0000256" key="2">
    <source>
        <dbReference type="ARBA" id="ARBA00008133"/>
    </source>
</evidence>
<dbReference type="InterPro" id="IPR036108">
    <property type="entry name" value="4pyrrol_syn_uPrphyn_synt_sf"/>
</dbReference>
<evidence type="ECO:0000256" key="8">
    <source>
        <dbReference type="ARBA" id="ARBA00048617"/>
    </source>
</evidence>
<dbReference type="EC" id="4.2.1.75" evidence="3 9"/>
<dbReference type="InterPro" id="IPR039793">
    <property type="entry name" value="UROS/Hem4"/>
</dbReference>
<dbReference type="PANTHER" id="PTHR38042">
    <property type="entry name" value="UROPORPHYRINOGEN-III SYNTHASE, CHLOROPLASTIC"/>
    <property type="match status" value="1"/>
</dbReference>
<dbReference type="GO" id="GO:0006782">
    <property type="term" value="P:protoporphyrinogen IX biosynthetic process"/>
    <property type="evidence" value="ECO:0007669"/>
    <property type="project" value="UniProtKB-UniRule"/>
</dbReference>
<evidence type="ECO:0000256" key="1">
    <source>
        <dbReference type="ARBA" id="ARBA00004772"/>
    </source>
</evidence>
<dbReference type="OrthoDB" id="9815856at2"/>
<dbReference type="UniPathway" id="UPA00251">
    <property type="reaction ID" value="UER00320"/>
</dbReference>
<dbReference type="RefSeq" id="WP_098458131.1">
    <property type="nucleotide sequence ID" value="NZ_PDJH01000001.1"/>
</dbReference>
<dbReference type="InterPro" id="IPR003754">
    <property type="entry name" value="4pyrrol_synth_uPrphyn_synth"/>
</dbReference>
<evidence type="ECO:0000313" key="13">
    <source>
        <dbReference type="Proteomes" id="UP000221394"/>
    </source>
</evidence>
<evidence type="ECO:0000256" key="9">
    <source>
        <dbReference type="RuleBase" id="RU366031"/>
    </source>
</evidence>
<feature type="region of interest" description="Disordered" evidence="10">
    <location>
        <begin position="250"/>
        <end position="276"/>
    </location>
</feature>
<evidence type="ECO:0000256" key="3">
    <source>
        <dbReference type="ARBA" id="ARBA00013109"/>
    </source>
</evidence>
<dbReference type="GO" id="GO:0006780">
    <property type="term" value="P:uroporphyrinogen III biosynthetic process"/>
    <property type="evidence" value="ECO:0007669"/>
    <property type="project" value="UniProtKB-UniRule"/>
</dbReference>
<feature type="domain" description="Tetrapyrrole biosynthesis uroporphyrinogen III synthase" evidence="11">
    <location>
        <begin position="26"/>
        <end position="240"/>
    </location>
</feature>
<protein>
    <recommendedName>
        <fullName evidence="7 9">Uroporphyrinogen-III synthase</fullName>
        <ecNumber evidence="3 9">4.2.1.75</ecNumber>
    </recommendedName>
</protein>
<dbReference type="EMBL" id="PDJH01000001">
    <property type="protein sequence ID" value="PFG37020.1"/>
    <property type="molecule type" value="Genomic_DNA"/>
</dbReference>
<gene>
    <name evidence="12" type="ORF">ATL41_1764</name>
</gene>
<keyword evidence="4 9" id="KW-0456">Lyase</keyword>
<sequence length="276" mass="28579">MSEPSTDEAARRVRVLVPRGGRPGRELADALTAAGLEPVVAPLISFRDPDDVAPLREGLRRLADGAYGWLVLTSERTVDALVDHGLGEVPERTRVAVVGPSTGRRARAAGLRVDVTPEWDRTATGLLAALRGEEPAAAFAPRSSIARPELVDGLRAAGWTVDAPDAYVTETATGLPDDAADVDVVVLTSSSTAETWTRVAPDGAAPLLVSIGPRTTETAAALGQTITHEAATPDVPALVAAVRTAVARSTADARPWQAGPGPAGTAAPDPDERHTP</sequence>
<comment type="function">
    <text evidence="6 9">Catalyzes cyclization of the linear tetrapyrrole, hydroxymethylbilane, to the macrocyclic uroporphyrinogen III.</text>
</comment>
<evidence type="ECO:0000256" key="6">
    <source>
        <dbReference type="ARBA" id="ARBA00037589"/>
    </source>
</evidence>
<name>A0A2A9EFM4_9MICO</name>
<comment type="similarity">
    <text evidence="2 9">Belongs to the uroporphyrinogen-III synthase family.</text>
</comment>
<evidence type="ECO:0000256" key="5">
    <source>
        <dbReference type="ARBA" id="ARBA00023244"/>
    </source>
</evidence>
<evidence type="ECO:0000256" key="7">
    <source>
        <dbReference type="ARBA" id="ARBA00040167"/>
    </source>
</evidence>
<dbReference type="Pfam" id="PF02602">
    <property type="entry name" value="HEM4"/>
    <property type="match status" value="1"/>
</dbReference>
<evidence type="ECO:0000256" key="10">
    <source>
        <dbReference type="SAM" id="MobiDB-lite"/>
    </source>
</evidence>
<organism evidence="12 13">
    <name type="scientific">Flavimobilis soli</name>
    <dbReference type="NCBI Taxonomy" id="442709"/>
    <lineage>
        <taxon>Bacteria</taxon>
        <taxon>Bacillati</taxon>
        <taxon>Actinomycetota</taxon>
        <taxon>Actinomycetes</taxon>
        <taxon>Micrococcales</taxon>
        <taxon>Jonesiaceae</taxon>
        <taxon>Flavimobilis</taxon>
    </lineage>
</organism>
<feature type="compositionally biased region" description="Low complexity" evidence="10">
    <location>
        <begin position="250"/>
        <end position="268"/>
    </location>
</feature>
<evidence type="ECO:0000256" key="4">
    <source>
        <dbReference type="ARBA" id="ARBA00023239"/>
    </source>
</evidence>
<accession>A0A2A9EFM4</accession>
<comment type="caution">
    <text evidence="12">The sequence shown here is derived from an EMBL/GenBank/DDBJ whole genome shotgun (WGS) entry which is preliminary data.</text>
</comment>
<evidence type="ECO:0000259" key="11">
    <source>
        <dbReference type="Pfam" id="PF02602"/>
    </source>
</evidence>
<dbReference type="SUPFAM" id="SSF69618">
    <property type="entry name" value="HemD-like"/>
    <property type="match status" value="1"/>
</dbReference>
<dbReference type="GO" id="GO:0004852">
    <property type="term" value="F:uroporphyrinogen-III synthase activity"/>
    <property type="evidence" value="ECO:0007669"/>
    <property type="project" value="UniProtKB-UniRule"/>
</dbReference>
<dbReference type="CDD" id="cd06578">
    <property type="entry name" value="HemD"/>
    <property type="match status" value="1"/>
</dbReference>
<keyword evidence="13" id="KW-1185">Reference proteome</keyword>
<proteinExistence type="inferred from homology"/>
<dbReference type="PANTHER" id="PTHR38042:SF1">
    <property type="entry name" value="UROPORPHYRINOGEN-III SYNTHASE, CHLOROPLASTIC"/>
    <property type="match status" value="1"/>
</dbReference>
<dbReference type="AlphaFoldDB" id="A0A2A9EFM4"/>
<reference evidence="12 13" key="1">
    <citation type="submission" date="2017-10" db="EMBL/GenBank/DDBJ databases">
        <title>Sequencing the genomes of 1000 actinobacteria strains.</title>
        <authorList>
            <person name="Klenk H.-P."/>
        </authorList>
    </citation>
    <scope>NUCLEOTIDE SEQUENCE [LARGE SCALE GENOMIC DNA]</scope>
    <source>
        <strain evidence="12 13">DSM 21574</strain>
    </source>
</reference>